<feature type="non-terminal residue" evidence="1">
    <location>
        <position position="1"/>
    </location>
</feature>
<feature type="non-terminal residue" evidence="1">
    <location>
        <position position="81"/>
    </location>
</feature>
<dbReference type="HOGENOM" id="CLU_126337_2_1_1"/>
<reference evidence="1 2" key="1">
    <citation type="submission" date="2014-04" db="EMBL/GenBank/DDBJ databases">
        <authorList>
            <consortium name="DOE Joint Genome Institute"/>
            <person name="Kuo A."/>
            <person name="Kohler A."/>
            <person name="Costa M.D."/>
            <person name="Nagy L.G."/>
            <person name="Floudas D."/>
            <person name="Copeland A."/>
            <person name="Barry K.W."/>
            <person name="Cichocki N."/>
            <person name="Veneault-Fourrey C."/>
            <person name="LaButti K."/>
            <person name="Lindquist E.A."/>
            <person name="Lipzen A."/>
            <person name="Lundell T."/>
            <person name="Morin E."/>
            <person name="Murat C."/>
            <person name="Sun H."/>
            <person name="Tunlid A."/>
            <person name="Henrissat B."/>
            <person name="Grigoriev I.V."/>
            <person name="Hibbett D.S."/>
            <person name="Martin F."/>
            <person name="Nordberg H.P."/>
            <person name="Cantor M.N."/>
            <person name="Hua S.X."/>
        </authorList>
    </citation>
    <scope>NUCLEOTIDE SEQUENCE [LARGE SCALE GENOMIC DNA]</scope>
    <source>
        <strain evidence="1 2">Marx 270</strain>
    </source>
</reference>
<dbReference type="OrthoDB" id="2676167at2759"/>
<organism evidence="1 2">
    <name type="scientific">Pisolithus tinctorius Marx 270</name>
    <dbReference type="NCBI Taxonomy" id="870435"/>
    <lineage>
        <taxon>Eukaryota</taxon>
        <taxon>Fungi</taxon>
        <taxon>Dikarya</taxon>
        <taxon>Basidiomycota</taxon>
        <taxon>Agaricomycotina</taxon>
        <taxon>Agaricomycetes</taxon>
        <taxon>Agaricomycetidae</taxon>
        <taxon>Boletales</taxon>
        <taxon>Sclerodermatineae</taxon>
        <taxon>Pisolithaceae</taxon>
        <taxon>Pisolithus</taxon>
    </lineage>
</organism>
<dbReference type="Gene3D" id="3.30.160.60">
    <property type="entry name" value="Classic Zinc Finger"/>
    <property type="match status" value="1"/>
</dbReference>
<gene>
    <name evidence="1" type="ORF">M404DRAFT_52428</name>
</gene>
<proteinExistence type="predicted"/>
<evidence type="ECO:0008006" key="3">
    <source>
        <dbReference type="Google" id="ProtNLM"/>
    </source>
</evidence>
<reference evidence="2" key="2">
    <citation type="submission" date="2015-01" db="EMBL/GenBank/DDBJ databases">
        <title>Evolutionary Origins and Diversification of the Mycorrhizal Mutualists.</title>
        <authorList>
            <consortium name="DOE Joint Genome Institute"/>
            <consortium name="Mycorrhizal Genomics Consortium"/>
            <person name="Kohler A."/>
            <person name="Kuo A."/>
            <person name="Nagy L.G."/>
            <person name="Floudas D."/>
            <person name="Copeland A."/>
            <person name="Barry K.W."/>
            <person name="Cichocki N."/>
            <person name="Veneault-Fourrey C."/>
            <person name="LaButti K."/>
            <person name="Lindquist E.A."/>
            <person name="Lipzen A."/>
            <person name="Lundell T."/>
            <person name="Morin E."/>
            <person name="Murat C."/>
            <person name="Riley R."/>
            <person name="Ohm R."/>
            <person name="Sun H."/>
            <person name="Tunlid A."/>
            <person name="Henrissat B."/>
            <person name="Grigoriev I.V."/>
            <person name="Hibbett D.S."/>
            <person name="Martin F."/>
        </authorList>
    </citation>
    <scope>NUCLEOTIDE SEQUENCE [LARGE SCALE GENOMIC DNA]</scope>
    <source>
        <strain evidence="2">Marx 270</strain>
    </source>
</reference>
<protein>
    <recommendedName>
        <fullName evidence="3">C2H2-type domain-containing protein</fullName>
    </recommendedName>
</protein>
<sequence length="81" mass="9345">PCGIHVTGDRKSLRIHLKQVHGFVSTGRESVKCKWDGCGRSLQKENVIRHILSHHMRLKVRCDLCGKDLCRRDVQTMHSKK</sequence>
<evidence type="ECO:0000313" key="1">
    <source>
        <dbReference type="EMBL" id="KIO04515.1"/>
    </source>
</evidence>
<accession>A0A0C3NUF9</accession>
<evidence type="ECO:0000313" key="2">
    <source>
        <dbReference type="Proteomes" id="UP000054217"/>
    </source>
</evidence>
<dbReference type="Proteomes" id="UP000054217">
    <property type="component" value="Unassembled WGS sequence"/>
</dbReference>
<name>A0A0C3NUF9_PISTI</name>
<keyword evidence="2" id="KW-1185">Reference proteome</keyword>
<dbReference type="InParanoid" id="A0A0C3NUF9"/>
<dbReference type="AlphaFoldDB" id="A0A0C3NUF9"/>
<dbReference type="EMBL" id="KN831971">
    <property type="protein sequence ID" value="KIO04515.1"/>
    <property type="molecule type" value="Genomic_DNA"/>
</dbReference>